<reference evidence="1" key="1">
    <citation type="submission" date="2021-03" db="EMBL/GenBank/DDBJ databases">
        <authorList>
            <person name="Tran Van P."/>
        </authorList>
    </citation>
    <scope>NUCLEOTIDE SEQUENCE</scope>
</reference>
<evidence type="ECO:0000313" key="2">
    <source>
        <dbReference type="Proteomes" id="UP001153148"/>
    </source>
</evidence>
<sequence length="190" mass="21050">MGRQEETLKHLMMSRDIAEVKNLPLESGIASRYLGEYYFQLPGGVVRRSAKKNGFLVVAKGATHKAIPALVTSLFKMHQHGTPEQLEQTRAIAAAAAGTDVMPHIGKLILSKDPESLKTLVAWKESQKPFWKEGSYYFAPCSMADKPVGPTADEYAQSYSGLMRVPFVGKDLELLKRLMGDEDDPIPFPK</sequence>
<accession>A0ABN7PR02</accession>
<dbReference type="Proteomes" id="UP001153148">
    <property type="component" value="Unassembled WGS sequence"/>
</dbReference>
<dbReference type="EMBL" id="CAJPIN010076819">
    <property type="protein sequence ID" value="CAG2067859.1"/>
    <property type="molecule type" value="Genomic_DNA"/>
</dbReference>
<gene>
    <name evidence="1" type="ORF">TPAB3V08_LOCUS14802</name>
</gene>
<comment type="caution">
    <text evidence="1">The sequence shown here is derived from an EMBL/GenBank/DDBJ whole genome shotgun (WGS) entry which is preliminary data.</text>
</comment>
<organism evidence="1 2">
    <name type="scientific">Timema podura</name>
    <name type="common">Walking stick</name>
    <dbReference type="NCBI Taxonomy" id="61482"/>
    <lineage>
        <taxon>Eukaryota</taxon>
        <taxon>Metazoa</taxon>
        <taxon>Ecdysozoa</taxon>
        <taxon>Arthropoda</taxon>
        <taxon>Hexapoda</taxon>
        <taxon>Insecta</taxon>
        <taxon>Pterygota</taxon>
        <taxon>Neoptera</taxon>
        <taxon>Polyneoptera</taxon>
        <taxon>Phasmatodea</taxon>
        <taxon>Timematodea</taxon>
        <taxon>Timematoidea</taxon>
        <taxon>Timematidae</taxon>
        <taxon>Timema</taxon>
    </lineage>
</organism>
<proteinExistence type="predicted"/>
<keyword evidence="2" id="KW-1185">Reference proteome</keyword>
<name>A0ABN7PR02_TIMPD</name>
<evidence type="ECO:0000313" key="1">
    <source>
        <dbReference type="EMBL" id="CAG2067859.1"/>
    </source>
</evidence>
<feature type="non-terminal residue" evidence="1">
    <location>
        <position position="190"/>
    </location>
</feature>
<protein>
    <submittedName>
        <fullName evidence="1">Uncharacterized protein</fullName>
    </submittedName>
</protein>